<comment type="caution">
    <text evidence="1">The sequence shown here is derived from an EMBL/GenBank/DDBJ whole genome shotgun (WGS) entry which is preliminary data.</text>
</comment>
<gene>
    <name evidence="1" type="ORF">B296_00004393</name>
</gene>
<organism evidence="1 2">
    <name type="scientific">Ensete ventricosum</name>
    <name type="common">Abyssinian banana</name>
    <name type="synonym">Musa ensete</name>
    <dbReference type="NCBI Taxonomy" id="4639"/>
    <lineage>
        <taxon>Eukaryota</taxon>
        <taxon>Viridiplantae</taxon>
        <taxon>Streptophyta</taxon>
        <taxon>Embryophyta</taxon>
        <taxon>Tracheophyta</taxon>
        <taxon>Spermatophyta</taxon>
        <taxon>Magnoliopsida</taxon>
        <taxon>Liliopsida</taxon>
        <taxon>Zingiberales</taxon>
        <taxon>Musaceae</taxon>
        <taxon>Ensete</taxon>
    </lineage>
</organism>
<protein>
    <submittedName>
        <fullName evidence="1">Uncharacterized protein</fullName>
    </submittedName>
</protein>
<dbReference type="Proteomes" id="UP000287651">
    <property type="component" value="Unassembled WGS sequence"/>
</dbReference>
<dbReference type="AlphaFoldDB" id="A0A427ATN8"/>
<reference evidence="1 2" key="1">
    <citation type="journal article" date="2014" name="Agronomy (Basel)">
        <title>A Draft Genome Sequence for Ensete ventricosum, the Drought-Tolerant Tree Against Hunger.</title>
        <authorList>
            <person name="Harrison J."/>
            <person name="Moore K.A."/>
            <person name="Paszkiewicz K."/>
            <person name="Jones T."/>
            <person name="Grant M."/>
            <person name="Ambacheew D."/>
            <person name="Muzemil S."/>
            <person name="Studholme D.J."/>
        </authorList>
    </citation>
    <scope>NUCLEOTIDE SEQUENCE [LARGE SCALE GENOMIC DNA]</scope>
</reference>
<proteinExistence type="predicted"/>
<sequence length="91" mass="10312">MVFFQWYIQYRFSGLGSSVLTSPGPALVKNFMLQWYMETTALVLLRVGRPMITELDHHKRNHEGLGSWLITESHGEVATPTGVITSLVKSF</sequence>
<name>A0A427ATN8_ENSVE</name>
<evidence type="ECO:0000313" key="1">
    <source>
        <dbReference type="EMBL" id="RRT79622.1"/>
    </source>
</evidence>
<accession>A0A427ATN8</accession>
<dbReference type="EMBL" id="AMZH03001352">
    <property type="protein sequence ID" value="RRT79622.1"/>
    <property type="molecule type" value="Genomic_DNA"/>
</dbReference>
<evidence type="ECO:0000313" key="2">
    <source>
        <dbReference type="Proteomes" id="UP000287651"/>
    </source>
</evidence>